<dbReference type="AlphaFoldDB" id="A0A6J4LSS1"/>
<feature type="non-terminal residue" evidence="4">
    <location>
        <position position="1"/>
    </location>
</feature>
<dbReference type="InterPro" id="IPR036005">
    <property type="entry name" value="Creatinase/aminopeptidase-like"/>
</dbReference>
<feature type="domain" description="Peptidase M24 C-terminal" evidence="3">
    <location>
        <begin position="214"/>
        <end position="273"/>
    </location>
</feature>
<comment type="similarity">
    <text evidence="1">Belongs to the peptidase M24B family.</text>
</comment>
<proteinExistence type="inferred from homology"/>
<dbReference type="InterPro" id="IPR050422">
    <property type="entry name" value="X-Pro_aminopeptidase_P"/>
</dbReference>
<dbReference type="Pfam" id="PF16188">
    <property type="entry name" value="Peptidase_M24_C"/>
    <property type="match status" value="1"/>
</dbReference>
<keyword evidence="4" id="KW-0378">Hydrolase</keyword>
<dbReference type="InterPro" id="IPR032416">
    <property type="entry name" value="Peptidase_M24_C"/>
</dbReference>
<dbReference type="InterPro" id="IPR033740">
    <property type="entry name" value="Pept_M24B"/>
</dbReference>
<protein>
    <submittedName>
        <fullName evidence="4">Xaa-Pro aminopeptidase</fullName>
        <ecNumber evidence="4">3.4.11.9</ecNumber>
    </submittedName>
</protein>
<dbReference type="FunFam" id="3.90.230.10:FF:000009">
    <property type="entry name" value="xaa-Pro aminopeptidase 2"/>
    <property type="match status" value="1"/>
</dbReference>
<evidence type="ECO:0000259" key="3">
    <source>
        <dbReference type="Pfam" id="PF16188"/>
    </source>
</evidence>
<dbReference type="EMBL" id="CADCUC010000350">
    <property type="protein sequence ID" value="CAA9337102.1"/>
    <property type="molecule type" value="Genomic_DNA"/>
</dbReference>
<evidence type="ECO:0000256" key="1">
    <source>
        <dbReference type="ARBA" id="ARBA00008766"/>
    </source>
</evidence>
<dbReference type="Gene3D" id="3.90.230.10">
    <property type="entry name" value="Creatinase/methionine aminopeptidase superfamily"/>
    <property type="match status" value="1"/>
</dbReference>
<dbReference type="PANTHER" id="PTHR43763:SF6">
    <property type="entry name" value="XAA-PRO AMINOPEPTIDASE 1"/>
    <property type="match status" value="1"/>
</dbReference>
<evidence type="ECO:0000313" key="4">
    <source>
        <dbReference type="EMBL" id="CAA9337102.1"/>
    </source>
</evidence>
<organism evidence="4">
    <name type="scientific">uncultured Microvirga sp</name>
    <dbReference type="NCBI Taxonomy" id="412392"/>
    <lineage>
        <taxon>Bacteria</taxon>
        <taxon>Pseudomonadati</taxon>
        <taxon>Pseudomonadota</taxon>
        <taxon>Alphaproteobacteria</taxon>
        <taxon>Hyphomicrobiales</taxon>
        <taxon>Methylobacteriaceae</taxon>
        <taxon>Microvirga</taxon>
        <taxon>environmental samples</taxon>
    </lineage>
</organism>
<dbReference type="EC" id="3.4.11.9" evidence="4"/>
<keyword evidence="4" id="KW-0031">Aminopeptidase</keyword>
<sequence>GAAMARYLAWLAREAPSGRLTEIDAVERLEALRQETGALRDVSFPTISGAGPNGAIVHYRVTRRTNRTLTPGELFLVDSGGQYEDGTTDITRTVAVGPPNAEMRDRFTRVLKGHIAIARAVFPKGTSGAQIDAFARMALWQAGLDFDHGTGHGVGSYLSVHEGPQRIAKTGTTPLEPGMILSNEPGYYKTGAYGIRIENLILVEPRAVAGAEREMMGFETLTLAPIDLSLVEPALMTADEIAWLNAYHAWVRDSLSPQVDDETRVWLEGATRPTAPT</sequence>
<dbReference type="SUPFAM" id="SSF55920">
    <property type="entry name" value="Creatinase/aminopeptidase"/>
    <property type="match status" value="1"/>
</dbReference>
<dbReference type="CDD" id="cd01085">
    <property type="entry name" value="APP"/>
    <property type="match status" value="1"/>
</dbReference>
<dbReference type="InterPro" id="IPR000994">
    <property type="entry name" value="Pept_M24"/>
</dbReference>
<feature type="domain" description="Peptidase M24" evidence="2">
    <location>
        <begin position="2"/>
        <end position="204"/>
    </location>
</feature>
<reference evidence="4" key="1">
    <citation type="submission" date="2020-02" db="EMBL/GenBank/DDBJ databases">
        <authorList>
            <person name="Meier V. D."/>
        </authorList>
    </citation>
    <scope>NUCLEOTIDE SEQUENCE</scope>
    <source>
        <strain evidence="4">AVDCRST_MAG90</strain>
    </source>
</reference>
<gene>
    <name evidence="4" type="ORF">AVDCRST_MAG90-1772</name>
</gene>
<evidence type="ECO:0000259" key="2">
    <source>
        <dbReference type="Pfam" id="PF00557"/>
    </source>
</evidence>
<name>A0A6J4LSS1_9HYPH</name>
<dbReference type="Pfam" id="PF00557">
    <property type="entry name" value="Peptidase_M24"/>
    <property type="match status" value="1"/>
</dbReference>
<dbReference type="PANTHER" id="PTHR43763">
    <property type="entry name" value="XAA-PRO AMINOPEPTIDASE 1"/>
    <property type="match status" value="1"/>
</dbReference>
<keyword evidence="4" id="KW-0645">Protease</keyword>
<accession>A0A6J4LSS1</accession>
<dbReference type="GO" id="GO:0070006">
    <property type="term" value="F:metalloaminopeptidase activity"/>
    <property type="evidence" value="ECO:0007669"/>
    <property type="project" value="InterPro"/>
</dbReference>